<dbReference type="InterPro" id="IPR016292">
    <property type="entry name" value="Epoxide_hydrolase"/>
</dbReference>
<sequence length="428" mass="48109">MSFSHTDLKLSYVANFTPNVEPFTVHVMQEFLDTTKLKVSLTRFVEELEDQVPFTDGPPRQTAEAVANHWKGTYDWRSVEADINSRLKQFTTVLQTPTTNYADHIPLHFVHHRSPRQDAIPLLFVHGWPGSFLEVDNIIEPLTNPADDNMPAFHVVAPSIPGYGFSPSPRKVGYGYRQAGATFNALMLKLGYSKYVFQGGDAGDLINRYMAVDFPHNVVSGHSNFWIIPPNEDDLERHKRGETDEDENYLIELYSGFVASGWAYGQIQQTRPLKLAGAMTDSPVGLAMWIYDSVVSGVPDQSIWTPDLIITWTMMHWINGPYGAFSLYRNGAKDGAISTTGINLLPYVHQPVAISEFPYDLWYRTPLDWARRGGNVKIRTVHQTGGHFASLTNPDLLIQDIRRFFADGELSRTSIFHASASNTVSPSK</sequence>
<protein>
    <recommendedName>
        <fullName evidence="5">Epoxide hydrolase N-terminal domain-containing protein</fullName>
    </recommendedName>
</protein>
<comment type="caution">
    <text evidence="6">The sequence shown here is derived from an EMBL/GenBank/DDBJ whole genome shotgun (WGS) entry which is preliminary data.</text>
</comment>
<proteinExistence type="inferred from homology"/>
<gene>
    <name evidence="6" type="ORF">LTR84_002714</name>
</gene>
<feature type="active site" description="Nucleophile" evidence="4">
    <location>
        <position position="201"/>
    </location>
</feature>
<dbReference type="GO" id="GO:0004301">
    <property type="term" value="F:epoxide hydrolase activity"/>
    <property type="evidence" value="ECO:0007669"/>
    <property type="project" value="TreeGrafter"/>
</dbReference>
<evidence type="ECO:0000256" key="1">
    <source>
        <dbReference type="ARBA" id="ARBA00010088"/>
    </source>
</evidence>
<dbReference type="InterPro" id="IPR029058">
    <property type="entry name" value="AB_hydrolase_fold"/>
</dbReference>
<evidence type="ECO:0000256" key="3">
    <source>
        <dbReference type="ARBA" id="ARBA00022801"/>
    </source>
</evidence>
<dbReference type="InterPro" id="IPR010497">
    <property type="entry name" value="Epoxide_hydro_N"/>
</dbReference>
<evidence type="ECO:0000313" key="6">
    <source>
        <dbReference type="EMBL" id="KAK5051911.1"/>
    </source>
</evidence>
<organism evidence="6 7">
    <name type="scientific">Exophiala bonariae</name>
    <dbReference type="NCBI Taxonomy" id="1690606"/>
    <lineage>
        <taxon>Eukaryota</taxon>
        <taxon>Fungi</taxon>
        <taxon>Dikarya</taxon>
        <taxon>Ascomycota</taxon>
        <taxon>Pezizomycotina</taxon>
        <taxon>Eurotiomycetes</taxon>
        <taxon>Chaetothyriomycetidae</taxon>
        <taxon>Chaetothyriales</taxon>
        <taxon>Herpotrichiellaceae</taxon>
        <taxon>Exophiala</taxon>
    </lineage>
</organism>
<keyword evidence="7" id="KW-1185">Reference proteome</keyword>
<dbReference type="GeneID" id="89970913"/>
<feature type="active site" description="Proton acceptor" evidence="4">
    <location>
        <position position="387"/>
    </location>
</feature>
<reference evidence="6 7" key="1">
    <citation type="submission" date="2023-08" db="EMBL/GenBank/DDBJ databases">
        <title>Black Yeasts Isolated from many extreme environments.</title>
        <authorList>
            <person name="Coleine C."/>
            <person name="Stajich J.E."/>
            <person name="Selbmann L."/>
        </authorList>
    </citation>
    <scope>NUCLEOTIDE SEQUENCE [LARGE SCALE GENOMIC DNA]</scope>
    <source>
        <strain evidence="6 7">CCFEE 5792</strain>
    </source>
</reference>
<dbReference type="AlphaFoldDB" id="A0AAV9N8U2"/>
<dbReference type="PIRSF" id="PIRSF001112">
    <property type="entry name" value="Epoxide_hydrolase"/>
    <property type="match status" value="1"/>
</dbReference>
<dbReference type="GO" id="GO:0097176">
    <property type="term" value="P:epoxide metabolic process"/>
    <property type="evidence" value="ECO:0007669"/>
    <property type="project" value="TreeGrafter"/>
</dbReference>
<dbReference type="PRINTS" id="PR00412">
    <property type="entry name" value="EPOXHYDRLASE"/>
</dbReference>
<name>A0AAV9N8U2_9EURO</name>
<feature type="active site" description="Proton donor" evidence="4">
    <location>
        <position position="328"/>
    </location>
</feature>
<evidence type="ECO:0000256" key="4">
    <source>
        <dbReference type="PIRSR" id="PIRSR001112-1"/>
    </source>
</evidence>
<feature type="domain" description="Epoxide hydrolase N-terminal" evidence="5">
    <location>
        <begin position="20"/>
        <end position="135"/>
    </location>
</feature>
<comment type="similarity">
    <text evidence="1">Belongs to the peptidase S33 family.</text>
</comment>
<evidence type="ECO:0000256" key="2">
    <source>
        <dbReference type="ARBA" id="ARBA00022797"/>
    </source>
</evidence>
<keyword evidence="3" id="KW-0378">Hydrolase</keyword>
<dbReference type="Gene3D" id="3.40.50.1820">
    <property type="entry name" value="alpha/beta hydrolase"/>
    <property type="match status" value="1"/>
</dbReference>
<dbReference type="EMBL" id="JAVRRD010000014">
    <property type="protein sequence ID" value="KAK5051911.1"/>
    <property type="molecule type" value="Genomic_DNA"/>
</dbReference>
<evidence type="ECO:0000313" key="7">
    <source>
        <dbReference type="Proteomes" id="UP001358417"/>
    </source>
</evidence>
<dbReference type="PANTHER" id="PTHR21661:SF35">
    <property type="entry name" value="EPOXIDE HYDROLASE"/>
    <property type="match status" value="1"/>
</dbReference>
<dbReference type="Proteomes" id="UP001358417">
    <property type="component" value="Unassembled WGS sequence"/>
</dbReference>
<dbReference type="PANTHER" id="PTHR21661">
    <property type="entry name" value="EPOXIDE HYDROLASE 1-RELATED"/>
    <property type="match status" value="1"/>
</dbReference>
<keyword evidence="2" id="KW-0058">Aromatic hydrocarbons catabolism</keyword>
<evidence type="ECO:0000259" key="5">
    <source>
        <dbReference type="Pfam" id="PF06441"/>
    </source>
</evidence>
<accession>A0AAV9N8U2</accession>
<dbReference type="SUPFAM" id="SSF53474">
    <property type="entry name" value="alpha/beta-Hydrolases"/>
    <property type="match status" value="1"/>
</dbReference>
<dbReference type="InterPro" id="IPR000639">
    <property type="entry name" value="Epox_hydrolase-like"/>
</dbReference>
<dbReference type="RefSeq" id="XP_064705925.1">
    <property type="nucleotide sequence ID" value="XM_064846315.1"/>
</dbReference>
<dbReference type="Pfam" id="PF06441">
    <property type="entry name" value="EHN"/>
    <property type="match status" value="1"/>
</dbReference>